<protein>
    <submittedName>
        <fullName evidence="4">Acetoin utilization protein AcuB</fullName>
    </submittedName>
</protein>
<reference evidence="5" key="1">
    <citation type="journal article" date="2024" name="Int. J. Syst. Evol. Microbiol.">
        <title>Methylomarinovum tepidoasis sp. nov., a moderately thermophilic methanotroph of the family Methylothermaceae isolated from a deep-sea hydrothermal field.</title>
        <authorList>
            <person name="Hirayama H."/>
            <person name="Takaki Y."/>
            <person name="Abe M."/>
            <person name="Miyazaki M."/>
            <person name="Uematsu K."/>
            <person name="Matsui Y."/>
            <person name="Takai K."/>
        </authorList>
    </citation>
    <scope>NUCLEOTIDE SEQUENCE [LARGE SCALE GENOMIC DNA]</scope>
    <source>
        <strain evidence="5">IN45</strain>
    </source>
</reference>
<dbReference type="InterPro" id="IPR046342">
    <property type="entry name" value="CBS_dom_sf"/>
</dbReference>
<evidence type="ECO:0000256" key="1">
    <source>
        <dbReference type="ARBA" id="ARBA00023122"/>
    </source>
</evidence>
<evidence type="ECO:0000313" key="4">
    <source>
        <dbReference type="EMBL" id="BCX87991.1"/>
    </source>
</evidence>
<evidence type="ECO:0000259" key="3">
    <source>
        <dbReference type="PROSITE" id="PS51371"/>
    </source>
</evidence>
<keyword evidence="1 2" id="KW-0129">CBS domain</keyword>
<dbReference type="EMBL" id="AP024718">
    <property type="protein sequence ID" value="BCX87991.1"/>
    <property type="molecule type" value="Genomic_DNA"/>
</dbReference>
<dbReference type="PANTHER" id="PTHR43080">
    <property type="entry name" value="CBS DOMAIN-CONTAINING PROTEIN CBSX3, MITOCHONDRIAL"/>
    <property type="match status" value="1"/>
</dbReference>
<evidence type="ECO:0000313" key="5">
    <source>
        <dbReference type="Proteomes" id="UP001321450"/>
    </source>
</evidence>
<dbReference type="CDD" id="cd04584">
    <property type="entry name" value="CBS_pair_AcuB_like"/>
    <property type="match status" value="1"/>
</dbReference>
<dbReference type="AlphaFoldDB" id="A0AAU9CBD6"/>
<dbReference type="InterPro" id="IPR051257">
    <property type="entry name" value="Diverse_CBS-Domain"/>
</dbReference>
<dbReference type="SUPFAM" id="SSF54631">
    <property type="entry name" value="CBS-domain pair"/>
    <property type="match status" value="1"/>
</dbReference>
<keyword evidence="5" id="KW-1185">Reference proteome</keyword>
<dbReference type="RefSeq" id="WP_286293015.1">
    <property type="nucleotide sequence ID" value="NZ_AP024718.1"/>
</dbReference>
<dbReference type="SMART" id="SM00116">
    <property type="entry name" value="CBS"/>
    <property type="match status" value="2"/>
</dbReference>
<gene>
    <name evidence="4" type="ORF">MIN45_P0358</name>
</gene>
<name>A0AAU9CBD6_9GAMM</name>
<organism evidence="4 5">
    <name type="scientific">Methylomarinovum tepidoasis</name>
    <dbReference type="NCBI Taxonomy" id="2840183"/>
    <lineage>
        <taxon>Bacteria</taxon>
        <taxon>Pseudomonadati</taxon>
        <taxon>Pseudomonadota</taxon>
        <taxon>Gammaproteobacteria</taxon>
        <taxon>Methylococcales</taxon>
        <taxon>Methylothermaceae</taxon>
        <taxon>Methylomarinovum</taxon>
    </lineage>
</organism>
<proteinExistence type="predicted"/>
<dbReference type="Proteomes" id="UP001321450">
    <property type="component" value="Chromosome"/>
</dbReference>
<sequence>MRIGDIMARPVKAVDMDASLRLIKGILENSGFHHLPVVEGKRLVGLITDRDVSHMISPYVGTPSETERDRETLKKRAHQIMRRDPPCVRPETYIDAAIALLLEYKLTALPVVNRHRVLKGIVTWRDLLRHQLDQSRRR</sequence>
<evidence type="ECO:0000256" key="2">
    <source>
        <dbReference type="PROSITE-ProRule" id="PRU00703"/>
    </source>
</evidence>
<accession>A0AAU9CBD6</accession>
<feature type="domain" description="CBS" evidence="3">
    <location>
        <begin position="7"/>
        <end position="64"/>
    </location>
</feature>
<dbReference type="PANTHER" id="PTHR43080:SF2">
    <property type="entry name" value="CBS DOMAIN-CONTAINING PROTEIN"/>
    <property type="match status" value="1"/>
</dbReference>
<dbReference type="PROSITE" id="PS51371">
    <property type="entry name" value="CBS"/>
    <property type="match status" value="2"/>
</dbReference>
<dbReference type="Gene3D" id="3.10.580.10">
    <property type="entry name" value="CBS-domain"/>
    <property type="match status" value="1"/>
</dbReference>
<dbReference type="InterPro" id="IPR000644">
    <property type="entry name" value="CBS_dom"/>
</dbReference>
<dbReference type="Pfam" id="PF00571">
    <property type="entry name" value="CBS"/>
    <property type="match status" value="2"/>
</dbReference>
<dbReference type="KEGG" id="meiy:MIN45_P0358"/>
<feature type="domain" description="CBS" evidence="3">
    <location>
        <begin position="81"/>
        <end position="138"/>
    </location>
</feature>